<keyword evidence="2" id="KW-1185">Reference proteome</keyword>
<name>A0ABR1Z847_9ROSI</name>
<dbReference type="EMBL" id="JBBPBN010002502">
    <property type="protein sequence ID" value="KAK8475803.1"/>
    <property type="molecule type" value="Genomic_DNA"/>
</dbReference>
<feature type="non-terminal residue" evidence="1">
    <location>
        <position position="1"/>
    </location>
</feature>
<evidence type="ECO:0000313" key="2">
    <source>
        <dbReference type="Proteomes" id="UP001396334"/>
    </source>
</evidence>
<protein>
    <submittedName>
        <fullName evidence="1">Uncharacterized protein</fullName>
    </submittedName>
</protein>
<gene>
    <name evidence="1" type="ORF">V6N11_081662</name>
</gene>
<evidence type="ECO:0000313" key="1">
    <source>
        <dbReference type="EMBL" id="KAK8475803.1"/>
    </source>
</evidence>
<proteinExistence type="predicted"/>
<dbReference type="Proteomes" id="UP001396334">
    <property type="component" value="Unassembled WGS sequence"/>
</dbReference>
<organism evidence="1 2">
    <name type="scientific">Hibiscus sabdariffa</name>
    <name type="common">roselle</name>
    <dbReference type="NCBI Taxonomy" id="183260"/>
    <lineage>
        <taxon>Eukaryota</taxon>
        <taxon>Viridiplantae</taxon>
        <taxon>Streptophyta</taxon>
        <taxon>Embryophyta</taxon>
        <taxon>Tracheophyta</taxon>
        <taxon>Spermatophyta</taxon>
        <taxon>Magnoliopsida</taxon>
        <taxon>eudicotyledons</taxon>
        <taxon>Gunneridae</taxon>
        <taxon>Pentapetalae</taxon>
        <taxon>rosids</taxon>
        <taxon>malvids</taxon>
        <taxon>Malvales</taxon>
        <taxon>Malvaceae</taxon>
        <taxon>Malvoideae</taxon>
        <taxon>Hibiscus</taxon>
    </lineage>
</organism>
<comment type="caution">
    <text evidence="1">The sequence shown here is derived from an EMBL/GenBank/DDBJ whole genome shotgun (WGS) entry which is preliminary data.</text>
</comment>
<accession>A0ABR1Z847</accession>
<sequence>FLQLNQIANFAGKVVAKYLHQQVLKHEKYAAGDIT</sequence>
<reference evidence="1 2" key="1">
    <citation type="journal article" date="2024" name="G3 (Bethesda)">
        <title>Genome assembly of Hibiscus sabdariffa L. provides insights into metabolisms of medicinal natural products.</title>
        <authorList>
            <person name="Kim T."/>
        </authorList>
    </citation>
    <scope>NUCLEOTIDE SEQUENCE [LARGE SCALE GENOMIC DNA]</scope>
    <source>
        <strain evidence="1">TK-2024</strain>
        <tissue evidence="1">Old leaves</tissue>
    </source>
</reference>